<evidence type="ECO:0000256" key="2">
    <source>
        <dbReference type="ARBA" id="ARBA00023043"/>
    </source>
</evidence>
<sequence>MAYPLPQEWQGYAAMVAAVYAKDLLRRIAPSRVKAKKKIGAILHEESLDIAKEQLQAQKDLAKERLRAAESGHEGIVKLLLEKGANVEAKDDYGWTPLLWAAENGHEGIVKLLLEKGADIEA</sequence>
<evidence type="ECO:0000256" key="1">
    <source>
        <dbReference type="ARBA" id="ARBA00022737"/>
    </source>
</evidence>
<keyword evidence="4" id="KW-0175">Coiled coil</keyword>
<dbReference type="Pfam" id="PF12796">
    <property type="entry name" value="Ank_2"/>
    <property type="match status" value="1"/>
</dbReference>
<feature type="coiled-coil region" evidence="4">
    <location>
        <begin position="45"/>
        <end position="72"/>
    </location>
</feature>
<evidence type="ECO:0000313" key="5">
    <source>
        <dbReference type="EMBL" id="KAK7409434.1"/>
    </source>
</evidence>
<feature type="repeat" description="ANK" evidence="3">
    <location>
        <begin position="93"/>
        <end position="122"/>
    </location>
</feature>
<proteinExistence type="predicted"/>
<dbReference type="Gene3D" id="1.25.40.20">
    <property type="entry name" value="Ankyrin repeat-containing domain"/>
    <property type="match status" value="1"/>
</dbReference>
<dbReference type="EMBL" id="JAZAVJ010000151">
    <property type="protein sequence ID" value="KAK7409434.1"/>
    <property type="molecule type" value="Genomic_DNA"/>
</dbReference>
<keyword evidence="1" id="KW-0677">Repeat</keyword>
<dbReference type="SMART" id="SM00248">
    <property type="entry name" value="ANK"/>
    <property type="match status" value="2"/>
</dbReference>
<feature type="repeat" description="ANK" evidence="3">
    <location>
        <begin position="68"/>
        <end position="92"/>
    </location>
</feature>
<keyword evidence="6" id="KW-1185">Reference proteome</keyword>
<gene>
    <name evidence="5" type="ORF">QQX98_008395</name>
</gene>
<dbReference type="PANTHER" id="PTHR24171">
    <property type="entry name" value="ANKYRIN REPEAT DOMAIN-CONTAINING PROTEIN 39-RELATED"/>
    <property type="match status" value="1"/>
</dbReference>
<keyword evidence="2 3" id="KW-0040">ANK repeat</keyword>
<dbReference type="PROSITE" id="PS50088">
    <property type="entry name" value="ANK_REPEAT"/>
    <property type="match status" value="2"/>
</dbReference>
<reference evidence="5 6" key="1">
    <citation type="journal article" date="2025" name="Microbiol. Resour. Announc.">
        <title>Draft genome sequences for Neonectria magnoliae and Neonectria punicea, canker pathogens of Liriodendron tulipifera and Acer saccharum in West Virginia.</title>
        <authorList>
            <person name="Petronek H.M."/>
            <person name="Kasson M.T."/>
            <person name="Metheny A.M."/>
            <person name="Stauder C.M."/>
            <person name="Lovett B."/>
            <person name="Lynch S.C."/>
            <person name="Garnas J.R."/>
            <person name="Kasson L.R."/>
            <person name="Stajich J.E."/>
        </authorList>
    </citation>
    <scope>NUCLEOTIDE SEQUENCE [LARGE SCALE GENOMIC DNA]</scope>
    <source>
        <strain evidence="5 6">NRRL 64653</strain>
    </source>
</reference>
<evidence type="ECO:0000256" key="4">
    <source>
        <dbReference type="SAM" id="Coils"/>
    </source>
</evidence>
<dbReference type="InterPro" id="IPR002110">
    <property type="entry name" value="Ankyrin_rpt"/>
</dbReference>
<organism evidence="5 6">
    <name type="scientific">Neonectria punicea</name>
    <dbReference type="NCBI Taxonomy" id="979145"/>
    <lineage>
        <taxon>Eukaryota</taxon>
        <taxon>Fungi</taxon>
        <taxon>Dikarya</taxon>
        <taxon>Ascomycota</taxon>
        <taxon>Pezizomycotina</taxon>
        <taxon>Sordariomycetes</taxon>
        <taxon>Hypocreomycetidae</taxon>
        <taxon>Hypocreales</taxon>
        <taxon>Nectriaceae</taxon>
        <taxon>Neonectria</taxon>
    </lineage>
</organism>
<evidence type="ECO:0000256" key="3">
    <source>
        <dbReference type="PROSITE-ProRule" id="PRU00023"/>
    </source>
</evidence>
<dbReference type="InterPro" id="IPR036770">
    <property type="entry name" value="Ankyrin_rpt-contain_sf"/>
</dbReference>
<dbReference type="SUPFAM" id="SSF48403">
    <property type="entry name" value="Ankyrin repeat"/>
    <property type="match status" value="1"/>
</dbReference>
<dbReference type="PROSITE" id="PS50297">
    <property type="entry name" value="ANK_REP_REGION"/>
    <property type="match status" value="2"/>
</dbReference>
<dbReference type="PANTHER" id="PTHR24171:SF10">
    <property type="entry name" value="ANKYRIN REPEAT DOMAIN-CONTAINING PROTEIN 29-LIKE"/>
    <property type="match status" value="1"/>
</dbReference>
<evidence type="ECO:0000313" key="6">
    <source>
        <dbReference type="Proteomes" id="UP001498476"/>
    </source>
</evidence>
<dbReference type="Proteomes" id="UP001498476">
    <property type="component" value="Unassembled WGS sequence"/>
</dbReference>
<accession>A0ABR1GVQ4</accession>
<protein>
    <submittedName>
        <fullName evidence="5">Uncharacterized protein</fullName>
    </submittedName>
</protein>
<comment type="caution">
    <text evidence="5">The sequence shown here is derived from an EMBL/GenBank/DDBJ whole genome shotgun (WGS) entry which is preliminary data.</text>
</comment>
<name>A0ABR1GVQ4_9HYPO</name>